<evidence type="ECO:0000313" key="9">
    <source>
        <dbReference type="Proteomes" id="UP000266841"/>
    </source>
</evidence>
<dbReference type="OrthoDB" id="2014201at2759"/>
<dbReference type="InterPro" id="IPR029044">
    <property type="entry name" value="Nucleotide-diphossugar_trans"/>
</dbReference>
<evidence type="ECO:0000256" key="2">
    <source>
        <dbReference type="ARBA" id="ARBA00022679"/>
    </source>
</evidence>
<gene>
    <name evidence="8" type="ORF">THAOC_31296</name>
</gene>
<evidence type="ECO:0000256" key="5">
    <source>
        <dbReference type="SAM" id="MobiDB-lite"/>
    </source>
</evidence>
<accession>K0RC03</accession>
<evidence type="ECO:0000256" key="3">
    <source>
        <dbReference type="ARBA" id="ARBA00023136"/>
    </source>
</evidence>
<dbReference type="GO" id="GO:0016020">
    <property type="term" value="C:membrane"/>
    <property type="evidence" value="ECO:0007669"/>
    <property type="project" value="UniProtKB-SubCell"/>
</dbReference>
<name>K0RC03_THAOC</name>
<dbReference type="PANTHER" id="PTHR48261:SF2">
    <property type="entry name" value="ACETYLGLUCOSAMINYLTRANSFERASE"/>
    <property type="match status" value="1"/>
</dbReference>
<comment type="caution">
    <text evidence="8">The sequence shown here is derived from an EMBL/GenBank/DDBJ whole genome shotgun (WGS) entry which is preliminary data.</text>
</comment>
<dbReference type="InterPro" id="IPR015338">
    <property type="entry name" value="GT64_dom"/>
</dbReference>
<dbReference type="Gene3D" id="3.90.550.10">
    <property type="entry name" value="Spore Coat Polysaccharide Biosynthesis Protein SpsA, Chain A"/>
    <property type="match status" value="1"/>
</dbReference>
<evidence type="ECO:0000256" key="6">
    <source>
        <dbReference type="SAM" id="Phobius"/>
    </source>
</evidence>
<feature type="domain" description="Glycosyl transferase 64" evidence="7">
    <location>
        <begin position="137"/>
        <end position="319"/>
    </location>
</feature>
<protein>
    <recommendedName>
        <fullName evidence="7">Glycosyl transferase 64 domain-containing protein</fullName>
    </recommendedName>
</protein>
<keyword evidence="6" id="KW-1133">Transmembrane helix</keyword>
<keyword evidence="3 6" id="KW-0472">Membrane</keyword>
<dbReference type="AlphaFoldDB" id="K0RC03"/>
<sequence length="379" mass="42387">MGSSSKKKKKRVGKDGRGNTIVPWALALALLCCIIGSLSVVTTQIYMATQLNRSIDKEDRLMFHKHSSAVKNVSLSLGKENSTTTNEEDPTASAPISPGHRLKIQQIFQTMHEYAISVPSSRPNGEVITPDEKAVLVLMSHSRQRSRNTDMLLWAYSQMPGVLSKIIFVWNNPDEEPPELYDYGNVPIIMFLTKTNHMANRFLAPTHLATRKEAILLVDDDVFLTAGLIGAVLRKWVGCNKLCLVGLDPRYVDPVKRQWTWKGGPGSNLVITKTMMATNSLLSKYLKHDMLIERAKIPSNGCDDIPFSLFAAQRFYEDLDKTTLVGMRYDLPEDGGLSTAKDKRDKAKNAAEWTTKRNACVKYSFDYIGEGLVAFLKTK</sequence>
<evidence type="ECO:0000313" key="8">
    <source>
        <dbReference type="EMBL" id="EJK49794.1"/>
    </source>
</evidence>
<organism evidence="8 9">
    <name type="scientific">Thalassiosira oceanica</name>
    <name type="common">Marine diatom</name>
    <dbReference type="NCBI Taxonomy" id="159749"/>
    <lineage>
        <taxon>Eukaryota</taxon>
        <taxon>Sar</taxon>
        <taxon>Stramenopiles</taxon>
        <taxon>Ochrophyta</taxon>
        <taxon>Bacillariophyta</taxon>
        <taxon>Coscinodiscophyceae</taxon>
        <taxon>Thalassiosirophycidae</taxon>
        <taxon>Thalassiosirales</taxon>
        <taxon>Thalassiosiraceae</taxon>
        <taxon>Thalassiosira</taxon>
    </lineage>
</organism>
<dbReference type="Proteomes" id="UP000266841">
    <property type="component" value="Unassembled WGS sequence"/>
</dbReference>
<dbReference type="GO" id="GO:0016757">
    <property type="term" value="F:glycosyltransferase activity"/>
    <property type="evidence" value="ECO:0007669"/>
    <property type="project" value="InterPro"/>
</dbReference>
<evidence type="ECO:0000259" key="7">
    <source>
        <dbReference type="Pfam" id="PF09258"/>
    </source>
</evidence>
<keyword evidence="4" id="KW-1015">Disulfide bond</keyword>
<dbReference type="SUPFAM" id="SSF53448">
    <property type="entry name" value="Nucleotide-diphospho-sugar transferases"/>
    <property type="match status" value="1"/>
</dbReference>
<proteinExistence type="predicted"/>
<keyword evidence="2" id="KW-0808">Transferase</keyword>
<evidence type="ECO:0000256" key="4">
    <source>
        <dbReference type="ARBA" id="ARBA00023157"/>
    </source>
</evidence>
<feature type="transmembrane region" description="Helical" evidence="6">
    <location>
        <begin position="21"/>
        <end position="47"/>
    </location>
</feature>
<dbReference type="PANTHER" id="PTHR48261">
    <property type="entry name" value="ACETYLGLUCOSAMINYLTRANSFERASE"/>
    <property type="match status" value="1"/>
</dbReference>
<dbReference type="InterPro" id="IPR004263">
    <property type="entry name" value="Exostosin"/>
</dbReference>
<feature type="region of interest" description="Disordered" evidence="5">
    <location>
        <begin position="74"/>
        <end position="97"/>
    </location>
</feature>
<feature type="compositionally biased region" description="Polar residues" evidence="5">
    <location>
        <begin position="74"/>
        <end position="85"/>
    </location>
</feature>
<comment type="subcellular location">
    <subcellularLocation>
        <location evidence="1">Membrane</location>
    </subcellularLocation>
</comment>
<reference evidence="8 9" key="1">
    <citation type="journal article" date="2012" name="Genome Biol.">
        <title>Genome and low-iron response of an oceanic diatom adapted to chronic iron limitation.</title>
        <authorList>
            <person name="Lommer M."/>
            <person name="Specht M."/>
            <person name="Roy A.S."/>
            <person name="Kraemer L."/>
            <person name="Andreson R."/>
            <person name="Gutowska M.A."/>
            <person name="Wolf J."/>
            <person name="Bergner S.V."/>
            <person name="Schilhabel M.B."/>
            <person name="Klostermeier U.C."/>
            <person name="Beiko R.G."/>
            <person name="Rosenstiel P."/>
            <person name="Hippler M."/>
            <person name="Laroche J."/>
        </authorList>
    </citation>
    <scope>NUCLEOTIDE SEQUENCE [LARGE SCALE GENOMIC DNA]</scope>
    <source>
        <strain evidence="8 9">CCMP1005</strain>
    </source>
</reference>
<dbReference type="Pfam" id="PF09258">
    <property type="entry name" value="Glyco_transf_64"/>
    <property type="match status" value="1"/>
</dbReference>
<evidence type="ECO:0000256" key="1">
    <source>
        <dbReference type="ARBA" id="ARBA00004370"/>
    </source>
</evidence>
<keyword evidence="6" id="KW-0812">Transmembrane</keyword>
<keyword evidence="9" id="KW-1185">Reference proteome</keyword>
<dbReference type="EMBL" id="AGNL01044429">
    <property type="protein sequence ID" value="EJK49794.1"/>
    <property type="molecule type" value="Genomic_DNA"/>
</dbReference>